<dbReference type="InterPro" id="IPR026335">
    <property type="entry name" value="rSAM_SPASM_FxsB"/>
</dbReference>
<dbReference type="EMBL" id="WHNZ01000013">
    <property type="protein sequence ID" value="NOU99483.1"/>
    <property type="molecule type" value="Genomic_DNA"/>
</dbReference>
<dbReference type="InterPro" id="IPR007197">
    <property type="entry name" value="rSAM"/>
</dbReference>
<keyword evidence="4" id="KW-0479">Metal-binding</keyword>
<organism evidence="8 9">
    <name type="scientific">Paenibacillus planticolens</name>
    <dbReference type="NCBI Taxonomy" id="2654976"/>
    <lineage>
        <taxon>Bacteria</taxon>
        <taxon>Bacillati</taxon>
        <taxon>Bacillota</taxon>
        <taxon>Bacilli</taxon>
        <taxon>Bacillales</taxon>
        <taxon>Paenibacillaceae</taxon>
        <taxon>Paenibacillus</taxon>
    </lineage>
</organism>
<dbReference type="CDD" id="cd01335">
    <property type="entry name" value="Radical_SAM"/>
    <property type="match status" value="1"/>
</dbReference>
<accession>A0ABX1ZHB2</accession>
<keyword evidence="3" id="KW-0949">S-adenosyl-L-methionine</keyword>
<dbReference type="SFLD" id="SFLDG01067">
    <property type="entry name" value="SPASM/twitch_domain_containing"/>
    <property type="match status" value="1"/>
</dbReference>
<dbReference type="SUPFAM" id="SSF102114">
    <property type="entry name" value="Radical SAM enzymes"/>
    <property type="match status" value="1"/>
</dbReference>
<dbReference type="PROSITE" id="PS51918">
    <property type="entry name" value="RADICAL_SAM"/>
    <property type="match status" value="1"/>
</dbReference>
<dbReference type="InterPro" id="IPR000385">
    <property type="entry name" value="MoaA_NifB_PqqE_Fe-S-bd_CS"/>
</dbReference>
<dbReference type="InterPro" id="IPR013785">
    <property type="entry name" value="Aldolase_TIM"/>
</dbReference>
<evidence type="ECO:0000256" key="4">
    <source>
        <dbReference type="ARBA" id="ARBA00022723"/>
    </source>
</evidence>
<keyword evidence="2" id="KW-0004">4Fe-4S</keyword>
<evidence type="ECO:0000313" key="8">
    <source>
        <dbReference type="EMBL" id="NOU99483.1"/>
    </source>
</evidence>
<keyword evidence="6" id="KW-0411">Iron-sulfur</keyword>
<comment type="caution">
    <text evidence="8">The sequence shown here is derived from an EMBL/GenBank/DDBJ whole genome shotgun (WGS) entry which is preliminary data.</text>
</comment>
<gene>
    <name evidence="8" type="ORF">GC097_05510</name>
</gene>
<evidence type="ECO:0000256" key="2">
    <source>
        <dbReference type="ARBA" id="ARBA00022485"/>
    </source>
</evidence>
<dbReference type="NCBIfam" id="NF041707">
    <property type="entry name" value="rSAM_YhhB"/>
    <property type="match status" value="1"/>
</dbReference>
<evidence type="ECO:0000256" key="1">
    <source>
        <dbReference type="ARBA" id="ARBA00001966"/>
    </source>
</evidence>
<dbReference type="Pfam" id="PF04055">
    <property type="entry name" value="Radical_SAM"/>
    <property type="match status" value="1"/>
</dbReference>
<keyword evidence="5" id="KW-0408">Iron</keyword>
<evidence type="ECO:0000259" key="7">
    <source>
        <dbReference type="PROSITE" id="PS51918"/>
    </source>
</evidence>
<dbReference type="InterPro" id="IPR058240">
    <property type="entry name" value="rSAM_sf"/>
</dbReference>
<dbReference type="SFLD" id="SFLDG01386">
    <property type="entry name" value="main_SPASM_domain-containing"/>
    <property type="match status" value="1"/>
</dbReference>
<protein>
    <submittedName>
        <fullName evidence="8">FxsB family radical SAM/SPASM domain protein</fullName>
    </submittedName>
</protein>
<dbReference type="PANTHER" id="PTHR43273:SF8">
    <property type="entry name" value="RADICAL SAM DOMAIN PROTEIN"/>
    <property type="match status" value="1"/>
</dbReference>
<evidence type="ECO:0000256" key="3">
    <source>
        <dbReference type="ARBA" id="ARBA00022691"/>
    </source>
</evidence>
<dbReference type="NCBIfam" id="TIGR04267">
    <property type="entry name" value="mod_HExxH"/>
    <property type="match status" value="1"/>
</dbReference>
<dbReference type="Gene3D" id="3.20.20.70">
    <property type="entry name" value="Aldolase class I"/>
    <property type="match status" value="1"/>
</dbReference>
<comment type="cofactor">
    <cofactor evidence="1">
        <name>[4Fe-4S] cluster</name>
        <dbReference type="ChEBI" id="CHEBI:49883"/>
    </cofactor>
</comment>
<feature type="domain" description="Radical SAM core" evidence="7">
    <location>
        <begin position="15"/>
        <end position="252"/>
    </location>
</feature>
<sequence length="693" mass="78347">MVTQVDQSSLKTKYRARFTAALLKITSRCNLNCDYCYVYNHVDQSWKNQPKIMSEEVIKQFSQKLKEYLGVEQINEFDIIFHGGEPLLFGSGPLLSAVNIIRNQINNENIKINFSVQTNGTLLSNEVIDDLFNAKISISMSLDGPKNSNDLHRLDHNSQSTFNDAFQGLNYLLKKQSELFQGVIAVIDPYNDPRDLFEFFSPMNLPRLDFLLPDATHCHPPIGRDSSSHIYRDWLLEAFELWFRQYSYIPIRWFDSILASRLGVPSQTDVMGFGSVCLLVVETDGHYSDHDVFKITRPNGALLDKNVFTASIAELSVHETILEHGFRLSSEGISKECSQCPALEACGGGSIPHRYHEERGLDAPTVYCHEIFSIISKASTLLSESLVINNEIPVFKDYKFEKIEENCSQWRLSTDNKAKKIMNLQDLDKLTISAAAILLKESLQKEKSLDLIDVCEIRPFWLDTINIQSSQKWLTAPFEDTIEVLSFESIEVQEAIKLLEKVKLYLEEFNPAIVKGMGNLLTDLIFVKSKVGDENGIFSFSDDTAPNVIYIAPSAGGKLLDADDLADSILHEFLHQVLYHLDGEEPLLFDYKFPRFPAPWRGGFRDSSGFLHGTFVFTNLSLYWNALSHANLSGINKEKSLKNAIKFKDQARYGISSLLQFALLTPQGITFVESLAQALNITDIKLSPPGLLF</sequence>
<dbReference type="PROSITE" id="PS01305">
    <property type="entry name" value="MOAA_NIFB_PQQE"/>
    <property type="match status" value="1"/>
</dbReference>
<dbReference type="SFLD" id="SFLDS00029">
    <property type="entry name" value="Radical_SAM"/>
    <property type="match status" value="1"/>
</dbReference>
<reference evidence="8 9" key="1">
    <citation type="submission" date="2019-10" db="EMBL/GenBank/DDBJ databases">
        <title>Description of Paenibacillus pedi sp. nov.</title>
        <authorList>
            <person name="Carlier A."/>
            <person name="Qi S."/>
        </authorList>
    </citation>
    <scope>NUCLEOTIDE SEQUENCE [LARGE SCALE GENOMIC DNA]</scope>
    <source>
        <strain evidence="8 9">LMG 31457</strain>
    </source>
</reference>
<dbReference type="PANTHER" id="PTHR43273">
    <property type="entry name" value="ANAEROBIC SULFATASE-MATURATING ENZYME HOMOLOG ASLB-RELATED"/>
    <property type="match status" value="1"/>
</dbReference>
<dbReference type="NCBIfam" id="TIGR04269">
    <property type="entry name" value="SAM_SPASM_FxsB"/>
    <property type="match status" value="1"/>
</dbReference>
<dbReference type="RefSeq" id="WP_171682363.1">
    <property type="nucleotide sequence ID" value="NZ_WHNZ01000013.1"/>
</dbReference>
<name>A0ABX1ZHB2_9BACL</name>
<dbReference type="SFLD" id="SFLDG01072">
    <property type="entry name" value="dehydrogenase_like"/>
    <property type="match status" value="1"/>
</dbReference>
<evidence type="ECO:0000256" key="6">
    <source>
        <dbReference type="ARBA" id="ARBA00023014"/>
    </source>
</evidence>
<evidence type="ECO:0000313" key="9">
    <source>
        <dbReference type="Proteomes" id="UP000618579"/>
    </source>
</evidence>
<dbReference type="Proteomes" id="UP000618579">
    <property type="component" value="Unassembled WGS sequence"/>
</dbReference>
<dbReference type="InterPro" id="IPR023867">
    <property type="entry name" value="Sulphatase_maturase_rSAM"/>
</dbReference>
<keyword evidence="9" id="KW-1185">Reference proteome</keyword>
<proteinExistence type="predicted"/>
<dbReference type="InterPro" id="IPR026337">
    <property type="entry name" value="AKG_HExxH"/>
</dbReference>
<evidence type="ECO:0000256" key="5">
    <source>
        <dbReference type="ARBA" id="ARBA00023004"/>
    </source>
</evidence>